<dbReference type="SUPFAM" id="SSF53300">
    <property type="entry name" value="vWA-like"/>
    <property type="match status" value="1"/>
</dbReference>
<dbReference type="InterPro" id="IPR024163">
    <property type="entry name" value="Aerotolerance_reg_N"/>
</dbReference>
<organism evidence="4 5">
    <name type="scientific">Lignipirellula cremea</name>
    <dbReference type="NCBI Taxonomy" id="2528010"/>
    <lineage>
        <taxon>Bacteria</taxon>
        <taxon>Pseudomonadati</taxon>
        <taxon>Planctomycetota</taxon>
        <taxon>Planctomycetia</taxon>
        <taxon>Pirellulales</taxon>
        <taxon>Pirellulaceae</taxon>
        <taxon>Lignipirellula</taxon>
    </lineage>
</organism>
<feature type="domain" description="Aerotolerance regulator N-terminal" evidence="2">
    <location>
        <begin position="1"/>
        <end position="75"/>
    </location>
</feature>
<dbReference type="PANTHER" id="PTHR37464">
    <property type="entry name" value="BLL2463 PROTEIN"/>
    <property type="match status" value="1"/>
</dbReference>
<sequence>MGFEHPERLLWALLALPLAAILFWPMMRRRRPTATLPLWREAVARRTAWERYQRLVLGGLLATILLLLALAAAEPYYLARAAGGRHWALIVDNSASMNVRDGEIRRGDAAIAAARDSVARMGADDAALVIASAHTAVTQCGQVSDSPALHAALLQIPPTDQPGDLPAAVRAAQAALRGAANPQIQVFTDPQGAAQLQQAADLDRTQLIVHATGDRQDNVAITRLACRSLPAHPELLEVLVEMTSFCDKLQQAKLQVRLDEWEIDRAEFTLPPGGSAVRKIQVGGGASPGLVLAELETRDALAADNHAGVLVTVAPRRRLAIANDAPDFVQRAVAALPGVEILPLGEAGKEGDADEQAGMRLYVGVVPEVFPPGPAIVIAPRADCDLWKVQEAARGTFAARWNPAAGGWSRGVKLQDWVMEEIVRLEFAGEKAAPITLGSAGDLPLLTLLPRPSGEVLVLHVDPENSDLELQPGFPLLLAHAVDQLLPAAANDFRALTTTDVLLLPAGAGREWISPAGVAQSLPATTTGAAVPRCGTWRLTGPAGERVVYANLLAPAESDLRAAALPAAPAVSDRSEQRPLWLGLAAAALLLAGVEWVLFQRGSL</sequence>
<feature type="transmembrane region" description="Helical" evidence="1">
    <location>
        <begin position="55"/>
        <end position="73"/>
    </location>
</feature>
<keyword evidence="1" id="KW-0472">Membrane</keyword>
<protein>
    <recommendedName>
        <fullName evidence="6">VWFA domain-containing protein</fullName>
    </recommendedName>
</protein>
<proteinExistence type="predicted"/>
<dbReference type="InterPro" id="IPR036465">
    <property type="entry name" value="vWFA_dom_sf"/>
</dbReference>
<dbReference type="AlphaFoldDB" id="A0A518E2R6"/>
<feature type="transmembrane region" description="Helical" evidence="1">
    <location>
        <begin position="6"/>
        <end position="24"/>
    </location>
</feature>
<reference evidence="4 5" key="1">
    <citation type="submission" date="2019-02" db="EMBL/GenBank/DDBJ databases">
        <title>Deep-cultivation of Planctomycetes and their phenomic and genomic characterization uncovers novel biology.</title>
        <authorList>
            <person name="Wiegand S."/>
            <person name="Jogler M."/>
            <person name="Boedeker C."/>
            <person name="Pinto D."/>
            <person name="Vollmers J."/>
            <person name="Rivas-Marin E."/>
            <person name="Kohn T."/>
            <person name="Peeters S.H."/>
            <person name="Heuer A."/>
            <person name="Rast P."/>
            <person name="Oberbeckmann S."/>
            <person name="Bunk B."/>
            <person name="Jeske O."/>
            <person name="Meyerdierks A."/>
            <person name="Storesund J.E."/>
            <person name="Kallscheuer N."/>
            <person name="Luecker S."/>
            <person name="Lage O.M."/>
            <person name="Pohl T."/>
            <person name="Merkel B.J."/>
            <person name="Hornburger P."/>
            <person name="Mueller R.-W."/>
            <person name="Bruemmer F."/>
            <person name="Labrenz M."/>
            <person name="Spormann A.M."/>
            <person name="Op den Camp H."/>
            <person name="Overmann J."/>
            <person name="Amann R."/>
            <person name="Jetten M.S.M."/>
            <person name="Mascher T."/>
            <person name="Medema M.H."/>
            <person name="Devos D.P."/>
            <person name="Kaster A.-K."/>
            <person name="Ovreas L."/>
            <person name="Rohde M."/>
            <person name="Galperin M.Y."/>
            <person name="Jogler C."/>
        </authorList>
    </citation>
    <scope>NUCLEOTIDE SEQUENCE [LARGE SCALE GENOMIC DNA]</scope>
    <source>
        <strain evidence="4 5">Pla85_3_4</strain>
    </source>
</reference>
<evidence type="ECO:0000313" key="4">
    <source>
        <dbReference type="EMBL" id="QDU98386.1"/>
    </source>
</evidence>
<evidence type="ECO:0000259" key="3">
    <source>
        <dbReference type="Pfam" id="PF13519"/>
    </source>
</evidence>
<dbReference type="OrthoDB" id="5289914at2"/>
<keyword evidence="5" id="KW-1185">Reference proteome</keyword>
<dbReference type="RefSeq" id="WP_145057598.1">
    <property type="nucleotide sequence ID" value="NZ_CP036433.1"/>
</dbReference>
<evidence type="ECO:0008006" key="6">
    <source>
        <dbReference type="Google" id="ProtNLM"/>
    </source>
</evidence>
<dbReference type="Pfam" id="PF13519">
    <property type="entry name" value="VWA_2"/>
    <property type="match status" value="1"/>
</dbReference>
<keyword evidence="1" id="KW-0812">Transmembrane</keyword>
<evidence type="ECO:0000313" key="5">
    <source>
        <dbReference type="Proteomes" id="UP000317648"/>
    </source>
</evidence>
<keyword evidence="1" id="KW-1133">Transmembrane helix</keyword>
<dbReference type="Pfam" id="PF07584">
    <property type="entry name" value="BatA"/>
    <property type="match status" value="1"/>
</dbReference>
<dbReference type="InterPro" id="IPR002035">
    <property type="entry name" value="VWF_A"/>
</dbReference>
<evidence type="ECO:0000259" key="2">
    <source>
        <dbReference type="Pfam" id="PF07584"/>
    </source>
</evidence>
<dbReference type="EMBL" id="CP036433">
    <property type="protein sequence ID" value="QDU98386.1"/>
    <property type="molecule type" value="Genomic_DNA"/>
</dbReference>
<feature type="transmembrane region" description="Helical" evidence="1">
    <location>
        <begin position="580"/>
        <end position="599"/>
    </location>
</feature>
<dbReference type="Proteomes" id="UP000317648">
    <property type="component" value="Chromosome"/>
</dbReference>
<feature type="domain" description="VWFA" evidence="3">
    <location>
        <begin position="89"/>
        <end position="190"/>
    </location>
</feature>
<evidence type="ECO:0000256" key="1">
    <source>
        <dbReference type="SAM" id="Phobius"/>
    </source>
</evidence>
<accession>A0A518E2R6</accession>
<dbReference type="KEGG" id="lcre:Pla8534_62540"/>
<dbReference type="Gene3D" id="3.40.50.410">
    <property type="entry name" value="von Willebrand factor, type A domain"/>
    <property type="match status" value="1"/>
</dbReference>
<gene>
    <name evidence="4" type="ORF">Pla8534_62540</name>
</gene>
<name>A0A518E2R6_9BACT</name>
<dbReference type="PANTHER" id="PTHR37464:SF1">
    <property type="entry name" value="BLL2463 PROTEIN"/>
    <property type="match status" value="1"/>
</dbReference>